<dbReference type="VEuPathDB" id="FungiDB:LELG_03715"/>
<sequence>MWEEPFLFEFEPSPSSASSSSSLKITSIGIPISMSISISISISRSSSSSSSSSSSPLFSPTPLADCSFFDNAVAAVVVVADADVEDDADAAAGDGVNDNAAAATGAEEYGTFKFGFSKLPCDSKNECFVIPKSNIVCLLGLAKLACLVASNESASISLSGCEMWELANGSLSMLVNCALGFGLPLGDWLDSSIVPLTLLVPLALVSLLPRSFFFKLSTNFLATCS</sequence>
<keyword evidence="2" id="KW-1185">Reference proteome</keyword>
<reference evidence="1 2" key="1">
    <citation type="journal article" date="2009" name="Nature">
        <title>Evolution of pathogenicity and sexual reproduction in eight Candida genomes.</title>
        <authorList>
            <person name="Butler G."/>
            <person name="Rasmussen M.D."/>
            <person name="Lin M.F."/>
            <person name="Santos M.A."/>
            <person name="Sakthikumar S."/>
            <person name="Munro C.A."/>
            <person name="Rheinbay E."/>
            <person name="Grabherr M."/>
            <person name="Forche A."/>
            <person name="Reedy J.L."/>
            <person name="Agrafioti I."/>
            <person name="Arnaud M.B."/>
            <person name="Bates S."/>
            <person name="Brown A.J."/>
            <person name="Brunke S."/>
            <person name="Costanzo M.C."/>
            <person name="Fitzpatrick D.A."/>
            <person name="de Groot P.W."/>
            <person name="Harris D."/>
            <person name="Hoyer L.L."/>
            <person name="Hube B."/>
            <person name="Klis F.M."/>
            <person name="Kodira C."/>
            <person name="Lennard N."/>
            <person name="Logue M.E."/>
            <person name="Martin R."/>
            <person name="Neiman A.M."/>
            <person name="Nikolaou E."/>
            <person name="Quail M.A."/>
            <person name="Quinn J."/>
            <person name="Santos M.C."/>
            <person name="Schmitzberger F.F."/>
            <person name="Sherlock G."/>
            <person name="Shah P."/>
            <person name="Silverstein K.A."/>
            <person name="Skrzypek M.S."/>
            <person name="Soll D."/>
            <person name="Staggs R."/>
            <person name="Stansfield I."/>
            <person name="Stumpf M.P."/>
            <person name="Sudbery P.E."/>
            <person name="Srikantha T."/>
            <person name="Zeng Q."/>
            <person name="Berman J."/>
            <person name="Berriman M."/>
            <person name="Heitman J."/>
            <person name="Gow N.A."/>
            <person name="Lorenz M.C."/>
            <person name="Birren B.W."/>
            <person name="Kellis M."/>
            <person name="Cuomo C.A."/>
        </authorList>
    </citation>
    <scope>NUCLEOTIDE SEQUENCE [LARGE SCALE GENOMIC DNA]</scope>
    <source>
        <strain evidence="2">ATCC 11503 / BCRC 21390 / CBS 2605 / JCM 1781 / NBRC 1676 / NRRL YB-4239</strain>
    </source>
</reference>
<dbReference type="AlphaFoldDB" id="A5E278"/>
<accession>A5E278</accession>
<protein>
    <submittedName>
        <fullName evidence="1">Uncharacterized protein</fullName>
    </submittedName>
</protein>
<dbReference type="InParanoid" id="A5E278"/>
<dbReference type="HOGENOM" id="CLU_1230142_0_0_1"/>
<evidence type="ECO:0000313" key="2">
    <source>
        <dbReference type="Proteomes" id="UP000001996"/>
    </source>
</evidence>
<dbReference type="Proteomes" id="UP000001996">
    <property type="component" value="Unassembled WGS sequence"/>
</dbReference>
<name>A5E278_LODEL</name>
<evidence type="ECO:0000313" key="1">
    <source>
        <dbReference type="EMBL" id="EDK45535.1"/>
    </source>
</evidence>
<organism evidence="1 2">
    <name type="scientific">Lodderomyces elongisporus (strain ATCC 11503 / CBS 2605 / JCM 1781 / NBRC 1676 / NRRL YB-4239)</name>
    <name type="common">Yeast</name>
    <name type="synonym">Saccharomyces elongisporus</name>
    <dbReference type="NCBI Taxonomy" id="379508"/>
    <lineage>
        <taxon>Eukaryota</taxon>
        <taxon>Fungi</taxon>
        <taxon>Dikarya</taxon>
        <taxon>Ascomycota</taxon>
        <taxon>Saccharomycotina</taxon>
        <taxon>Pichiomycetes</taxon>
        <taxon>Debaryomycetaceae</taxon>
        <taxon>Candida/Lodderomyces clade</taxon>
        <taxon>Lodderomyces</taxon>
    </lineage>
</organism>
<dbReference type="EMBL" id="CH981528">
    <property type="protein sequence ID" value="EDK45535.1"/>
    <property type="molecule type" value="Genomic_DNA"/>
</dbReference>
<gene>
    <name evidence="1" type="ORF">LELG_03715</name>
</gene>
<proteinExistence type="predicted"/>